<keyword evidence="10" id="KW-0677">Repeat</keyword>
<dbReference type="OMA" id="HDMTLAK"/>
<comment type="subcellular location">
    <subcellularLocation>
        <location evidence="5">Cell projection</location>
        <location evidence="5">Lamellipodium</location>
    </subcellularLocation>
    <subcellularLocation>
        <location evidence="3">Cell projection</location>
        <location evidence="3">Ruffle</location>
    </subcellularLocation>
    <subcellularLocation>
        <location evidence="4">Cytoplasm</location>
    </subcellularLocation>
    <subcellularLocation>
        <location evidence="2">Melanosome</location>
    </subcellularLocation>
    <subcellularLocation>
        <location evidence="1">Nucleus</location>
    </subcellularLocation>
</comment>
<dbReference type="PANTHER" id="PTHR11977:SF127">
    <property type="entry name" value="MACROPHAGE-CAPPING PROTEIN"/>
    <property type="match status" value="1"/>
</dbReference>
<dbReference type="Gene3D" id="3.40.20.10">
    <property type="entry name" value="Severin"/>
    <property type="match status" value="3"/>
</dbReference>
<dbReference type="GO" id="GO:0051015">
    <property type="term" value="F:actin filament binding"/>
    <property type="evidence" value="ECO:0007669"/>
    <property type="project" value="InterPro"/>
</dbReference>
<dbReference type="CDD" id="cd11290">
    <property type="entry name" value="gelsolin_S1_like"/>
    <property type="match status" value="1"/>
</dbReference>
<dbReference type="GO" id="GO:0051016">
    <property type="term" value="P:barbed-end actin filament capping"/>
    <property type="evidence" value="ECO:0007669"/>
    <property type="project" value="TreeGrafter"/>
</dbReference>
<proteinExistence type="inferred from homology"/>
<evidence type="ECO:0000256" key="12">
    <source>
        <dbReference type="ARBA" id="ARBA00023203"/>
    </source>
</evidence>
<dbReference type="SUPFAM" id="SSF55753">
    <property type="entry name" value="Actin depolymerizing proteins"/>
    <property type="match status" value="3"/>
</dbReference>
<protein>
    <recommendedName>
        <fullName evidence="16">Macrophage-capping protein</fullName>
    </recommendedName>
    <alternativeName>
        <fullName evidence="17">Actin regulatory protein CAP-G</fullName>
    </alternativeName>
</protein>
<gene>
    <name evidence="19" type="primary">capgb</name>
</gene>
<dbReference type="InterPro" id="IPR029006">
    <property type="entry name" value="ADF-H/Gelsolin-like_dom_sf"/>
</dbReference>
<dbReference type="InterPro" id="IPR007123">
    <property type="entry name" value="Gelsolin-like_dom"/>
</dbReference>
<keyword evidence="9" id="KW-0597">Phosphoprotein</keyword>
<dbReference type="GO" id="GO:0030031">
    <property type="term" value="P:cell projection assembly"/>
    <property type="evidence" value="ECO:0007669"/>
    <property type="project" value="TreeGrafter"/>
</dbReference>
<dbReference type="GO" id="GO:0051014">
    <property type="term" value="P:actin filament severing"/>
    <property type="evidence" value="ECO:0007669"/>
    <property type="project" value="TreeGrafter"/>
</dbReference>
<reference evidence="19" key="5">
    <citation type="submission" date="2025-09" db="UniProtKB">
        <authorList>
            <consortium name="Ensembl"/>
        </authorList>
    </citation>
    <scope>IDENTIFICATION</scope>
</reference>
<dbReference type="Pfam" id="PF00626">
    <property type="entry name" value="Gelsolin"/>
    <property type="match status" value="3"/>
</dbReference>
<dbReference type="GO" id="GO:0042470">
    <property type="term" value="C:melanosome"/>
    <property type="evidence" value="ECO:0007669"/>
    <property type="project" value="UniProtKB-SubCell"/>
</dbReference>
<accession>A0A4W4GFP6</accession>
<evidence type="ECO:0000256" key="5">
    <source>
        <dbReference type="ARBA" id="ARBA00004510"/>
    </source>
</evidence>
<dbReference type="CDD" id="cd11289">
    <property type="entry name" value="gelsolin_S2_like"/>
    <property type="match status" value="1"/>
</dbReference>
<name>A0A4W4GFP6_ELEEL</name>
<reference evidence="20" key="2">
    <citation type="journal article" date="2017" name="Sci. Adv.">
        <title>A tail of two voltages: Proteomic comparison of the three electric organs of the electric eel.</title>
        <authorList>
            <person name="Traeger L.L."/>
            <person name="Sabat G."/>
            <person name="Barrett-Wilt G.A."/>
            <person name="Wells G.B."/>
            <person name="Sussman M.R."/>
        </authorList>
    </citation>
    <scope>NUCLEOTIDE SEQUENCE [LARGE SCALE GENOMIC DNA]</scope>
</reference>
<dbReference type="GO" id="GO:0015629">
    <property type="term" value="C:actin cytoskeleton"/>
    <property type="evidence" value="ECO:0007669"/>
    <property type="project" value="TreeGrafter"/>
</dbReference>
<dbReference type="GO" id="GO:0007417">
    <property type="term" value="P:central nervous system development"/>
    <property type="evidence" value="ECO:0007669"/>
    <property type="project" value="TreeGrafter"/>
</dbReference>
<keyword evidence="8" id="KW-0963">Cytoplasm</keyword>
<evidence type="ECO:0000259" key="18">
    <source>
        <dbReference type="Pfam" id="PF00626"/>
    </source>
</evidence>
<evidence type="ECO:0000256" key="7">
    <source>
        <dbReference type="ARBA" id="ARBA00022467"/>
    </source>
</evidence>
<comment type="subunit">
    <text evidence="15">Interacts with NUP62. Interacts with NUTF2 and RAN; involved in CAPG nuclear import.</text>
</comment>
<dbReference type="SMART" id="SM00262">
    <property type="entry name" value="GEL"/>
    <property type="match status" value="3"/>
</dbReference>
<dbReference type="CDD" id="cd11292">
    <property type="entry name" value="gelsolin_S3_like"/>
    <property type="match status" value="1"/>
</dbReference>
<evidence type="ECO:0000256" key="16">
    <source>
        <dbReference type="ARBA" id="ARBA00074322"/>
    </source>
</evidence>
<keyword evidence="14" id="KW-0966">Cell projection</keyword>
<dbReference type="GO" id="GO:0001726">
    <property type="term" value="C:ruffle"/>
    <property type="evidence" value="ECO:0007669"/>
    <property type="project" value="UniProtKB-SubCell"/>
</dbReference>
<evidence type="ECO:0000313" key="19">
    <source>
        <dbReference type="Ensembl" id="ENSEEEP00000035389.2"/>
    </source>
</evidence>
<evidence type="ECO:0000256" key="13">
    <source>
        <dbReference type="ARBA" id="ARBA00023242"/>
    </source>
</evidence>
<feature type="domain" description="Gelsolin-like" evidence="18">
    <location>
        <begin position="80"/>
        <end position="154"/>
    </location>
</feature>
<evidence type="ECO:0000256" key="15">
    <source>
        <dbReference type="ARBA" id="ARBA00063813"/>
    </source>
</evidence>
<evidence type="ECO:0000313" key="20">
    <source>
        <dbReference type="Proteomes" id="UP000314983"/>
    </source>
</evidence>
<dbReference type="GeneTree" id="ENSGT00940000159305"/>
<evidence type="ECO:0000256" key="6">
    <source>
        <dbReference type="ARBA" id="ARBA00008418"/>
    </source>
</evidence>
<keyword evidence="20" id="KW-1185">Reference proteome</keyword>
<keyword evidence="12" id="KW-0009">Actin-binding</keyword>
<dbReference type="FunFam" id="3.40.20.10:FF:000040">
    <property type="entry name" value="macrophage-capping protein-like isoform X1"/>
    <property type="match status" value="1"/>
</dbReference>
<evidence type="ECO:0000256" key="1">
    <source>
        <dbReference type="ARBA" id="ARBA00004123"/>
    </source>
</evidence>
<evidence type="ECO:0000256" key="11">
    <source>
        <dbReference type="ARBA" id="ARBA00022990"/>
    </source>
</evidence>
<dbReference type="Ensembl" id="ENSEEET00000035803.2">
    <property type="protein sequence ID" value="ENSEEEP00000035389.2"/>
    <property type="gene ID" value="ENSEEEG00000016823.2"/>
</dbReference>
<dbReference type="Proteomes" id="UP000314983">
    <property type="component" value="Chromosome 14"/>
</dbReference>
<keyword evidence="11" id="KW-0007">Acetylation</keyword>
<dbReference type="FunFam" id="3.40.20.10:FF:000043">
    <property type="entry name" value="macrophage-capping protein-like isoform X2"/>
    <property type="match status" value="1"/>
</dbReference>
<evidence type="ECO:0000256" key="3">
    <source>
        <dbReference type="ARBA" id="ARBA00004466"/>
    </source>
</evidence>
<dbReference type="GO" id="GO:0005546">
    <property type="term" value="F:phosphatidylinositol-4,5-bisphosphate binding"/>
    <property type="evidence" value="ECO:0007669"/>
    <property type="project" value="TreeGrafter"/>
</dbReference>
<evidence type="ECO:0000256" key="14">
    <source>
        <dbReference type="ARBA" id="ARBA00023273"/>
    </source>
</evidence>
<evidence type="ECO:0000256" key="10">
    <source>
        <dbReference type="ARBA" id="ARBA00022737"/>
    </source>
</evidence>
<evidence type="ECO:0000256" key="9">
    <source>
        <dbReference type="ARBA" id="ARBA00022553"/>
    </source>
</evidence>
<dbReference type="GO" id="GO:0008154">
    <property type="term" value="P:actin polymerization or depolymerization"/>
    <property type="evidence" value="ECO:0007669"/>
    <property type="project" value="TreeGrafter"/>
</dbReference>
<dbReference type="FunFam" id="3.40.20.10:FF:000037">
    <property type="entry name" value="macrophage-capping protein-like isoform X2"/>
    <property type="match status" value="1"/>
</dbReference>
<dbReference type="STRING" id="8005.ENSEEEP00000035389"/>
<organism evidence="19 20">
    <name type="scientific">Electrophorus electricus</name>
    <name type="common">Electric eel</name>
    <name type="synonym">Gymnotus electricus</name>
    <dbReference type="NCBI Taxonomy" id="8005"/>
    <lineage>
        <taxon>Eukaryota</taxon>
        <taxon>Metazoa</taxon>
        <taxon>Chordata</taxon>
        <taxon>Craniata</taxon>
        <taxon>Vertebrata</taxon>
        <taxon>Euteleostomi</taxon>
        <taxon>Actinopterygii</taxon>
        <taxon>Neopterygii</taxon>
        <taxon>Teleostei</taxon>
        <taxon>Ostariophysi</taxon>
        <taxon>Gymnotiformes</taxon>
        <taxon>Gymnotoidei</taxon>
        <taxon>Gymnotidae</taxon>
        <taxon>Electrophorus</taxon>
    </lineage>
</organism>
<sequence length="392" mass="43727">MCVDLPDIFPFCHTFACCVCLKSFLTSCLCSALVHLHPAHASSLFSTRMLSFSAAPGQFGPEVREPGLRCWRVEKMKAVPLKSSEVGAFFNGDSYLVLHNKGDQGADLHMWLGEKSSRDEQVACAMLATQLDNFLSGEPVQHRHVQGYESPEFMHLFPRGISYKEGGVESGFRKPQSGSGPVQRLYHIKGKKNIRAKEVDFTWDSFNKGDCFILDLGETIVSWVGSQANIFEKQKVLEIATLIRDTERHGKAQISHICEGEETPEMLKVLGPKPELKESTPEDDSQADANNSACLYKVSDATGSMKLTKASEKNPFAKDLLLRDDCFILDNGANGKIFVWKGSGANAQEKNAALKMADDFIQKMNYPRKTQVEILPQGRETAIFKQFFKTWN</sequence>
<comment type="similarity">
    <text evidence="6">Belongs to the villin/gelsolin family.</text>
</comment>
<evidence type="ECO:0000256" key="4">
    <source>
        <dbReference type="ARBA" id="ARBA00004496"/>
    </source>
</evidence>
<dbReference type="PRINTS" id="PR00597">
    <property type="entry name" value="GELSOLIN"/>
</dbReference>
<reference evidence="19" key="4">
    <citation type="submission" date="2025-08" db="UniProtKB">
        <authorList>
            <consortium name="Ensembl"/>
        </authorList>
    </citation>
    <scope>IDENTIFICATION</scope>
</reference>
<dbReference type="GO" id="GO:0030027">
    <property type="term" value="C:lamellipodium"/>
    <property type="evidence" value="ECO:0007669"/>
    <property type="project" value="UniProtKB-SubCell"/>
</dbReference>
<evidence type="ECO:0000256" key="17">
    <source>
        <dbReference type="ARBA" id="ARBA00077132"/>
    </source>
</evidence>
<dbReference type="InterPro" id="IPR007122">
    <property type="entry name" value="Villin/Gelsolin"/>
</dbReference>
<dbReference type="PANTHER" id="PTHR11977">
    <property type="entry name" value="VILLIN"/>
    <property type="match status" value="1"/>
</dbReference>
<feature type="domain" description="Gelsolin-like" evidence="18">
    <location>
        <begin position="193"/>
        <end position="267"/>
    </location>
</feature>
<evidence type="ECO:0000256" key="2">
    <source>
        <dbReference type="ARBA" id="ARBA00004223"/>
    </source>
</evidence>
<keyword evidence="7" id="KW-0117">Actin capping</keyword>
<dbReference type="AlphaFoldDB" id="A0A4W4GFP6"/>
<feature type="domain" description="Gelsolin-like" evidence="18">
    <location>
        <begin position="312"/>
        <end position="384"/>
    </location>
</feature>
<keyword evidence="13" id="KW-0539">Nucleus</keyword>
<reference evidence="19" key="3">
    <citation type="submission" date="2020-05" db="EMBL/GenBank/DDBJ databases">
        <title>Electrophorus electricus (electric eel) genome, fEleEle1, primary haplotype.</title>
        <authorList>
            <person name="Myers G."/>
            <person name="Meyer A."/>
            <person name="Fedrigo O."/>
            <person name="Formenti G."/>
            <person name="Rhie A."/>
            <person name="Tracey A."/>
            <person name="Sims Y."/>
            <person name="Jarvis E.D."/>
        </authorList>
    </citation>
    <scope>NUCLEOTIDE SEQUENCE [LARGE SCALE GENOMIC DNA]</scope>
</reference>
<dbReference type="GO" id="GO:0005634">
    <property type="term" value="C:nucleus"/>
    <property type="evidence" value="ECO:0007669"/>
    <property type="project" value="UniProtKB-SubCell"/>
</dbReference>
<evidence type="ECO:0000256" key="8">
    <source>
        <dbReference type="ARBA" id="ARBA00022490"/>
    </source>
</evidence>
<reference evidence="20" key="1">
    <citation type="journal article" date="2014" name="Science">
        <title>Nonhuman genetics. Genomic basis for the convergent evolution of electric organs.</title>
        <authorList>
            <person name="Gallant J.R."/>
            <person name="Traeger L.L."/>
            <person name="Volkening J.D."/>
            <person name="Moffett H."/>
            <person name="Chen P.H."/>
            <person name="Novina C.D."/>
            <person name="Phillips G.N.Jr."/>
            <person name="Anand R."/>
            <person name="Wells G.B."/>
            <person name="Pinch M."/>
            <person name="Guth R."/>
            <person name="Unguez G.A."/>
            <person name="Albert J.S."/>
            <person name="Zakon H.H."/>
            <person name="Samanta M.P."/>
            <person name="Sussman M.R."/>
        </authorList>
    </citation>
    <scope>NUCLEOTIDE SEQUENCE [LARGE SCALE GENOMIC DNA]</scope>
</reference>